<proteinExistence type="inferred from homology"/>
<dbReference type="Pfam" id="PF00106">
    <property type="entry name" value="adh_short"/>
    <property type="match status" value="1"/>
</dbReference>
<evidence type="ECO:0000256" key="2">
    <source>
        <dbReference type="ARBA" id="ARBA00023002"/>
    </source>
</evidence>
<keyword evidence="2" id="KW-0560">Oxidoreductase</keyword>
<evidence type="ECO:0008006" key="5">
    <source>
        <dbReference type="Google" id="ProtNLM"/>
    </source>
</evidence>
<sequence length="362" mass="39803">MDVDASKPVAIVTGANTGIGRETALGLAKAGMKVFLACRNADKAREAATYIRQSCSHIPGGQADVDILVLDLQSLQSVRKCATDFKSRNLPLHLLVNNAGVNPIHIPGPPWYTAEGVGVSAQINYLGPYVLTRLLEENLVAAAPSRVVNVSSIRHRQAKMHDPVYHDVLREKFLRDFEAASYTEAKLANILFTFELQRRWQGKGVQACAVDPGAVASDIWKRTKYNRPPWKWLAKIAFAPTWDGALPVLHAATSPLVHDDAQLQNTTASLRLFARGAFAWPMVVAPTLSEFVLVCAVALDWQIRNLSSYCWGRRRRRRKSTNRSGSSRLSNCKEVPANPIAYDANLASKLWTLSAEIAGLPV</sequence>
<dbReference type="InterPro" id="IPR036291">
    <property type="entry name" value="NAD(P)-bd_dom_sf"/>
</dbReference>
<gene>
    <name evidence="3" type="ORF">CSSPJE1EN1_LOCUS7010</name>
</gene>
<evidence type="ECO:0000313" key="4">
    <source>
        <dbReference type="Proteomes" id="UP001497444"/>
    </source>
</evidence>
<keyword evidence="4" id="KW-1185">Reference proteome</keyword>
<dbReference type="SUPFAM" id="SSF51735">
    <property type="entry name" value="NAD(P)-binding Rossmann-fold domains"/>
    <property type="match status" value="1"/>
</dbReference>
<evidence type="ECO:0000256" key="1">
    <source>
        <dbReference type="ARBA" id="ARBA00006484"/>
    </source>
</evidence>
<dbReference type="InterPro" id="IPR002347">
    <property type="entry name" value="SDR_fam"/>
</dbReference>
<dbReference type="PANTHER" id="PTHR24320:SF262">
    <property type="entry name" value="DEHYDROGENASE"/>
    <property type="match status" value="1"/>
</dbReference>
<dbReference type="Proteomes" id="UP001497444">
    <property type="component" value="Chromosome 14"/>
</dbReference>
<protein>
    <recommendedName>
        <fullName evidence="5">NAD(P)-binding protein</fullName>
    </recommendedName>
</protein>
<organism evidence="3 4">
    <name type="scientific">Sphagnum jensenii</name>
    <dbReference type="NCBI Taxonomy" id="128206"/>
    <lineage>
        <taxon>Eukaryota</taxon>
        <taxon>Viridiplantae</taxon>
        <taxon>Streptophyta</taxon>
        <taxon>Embryophyta</taxon>
        <taxon>Bryophyta</taxon>
        <taxon>Sphagnophytina</taxon>
        <taxon>Sphagnopsida</taxon>
        <taxon>Sphagnales</taxon>
        <taxon>Sphagnaceae</taxon>
        <taxon>Sphagnum</taxon>
    </lineage>
</organism>
<reference evidence="3" key="1">
    <citation type="submission" date="2024-02" db="EMBL/GenBank/DDBJ databases">
        <authorList>
            <consortium name="ELIXIR-Norway"/>
            <consortium name="Elixir Norway"/>
        </authorList>
    </citation>
    <scope>NUCLEOTIDE SEQUENCE</scope>
</reference>
<comment type="similarity">
    <text evidence="1">Belongs to the short-chain dehydrogenases/reductases (SDR) family.</text>
</comment>
<dbReference type="PRINTS" id="PR00081">
    <property type="entry name" value="GDHRDH"/>
</dbReference>
<dbReference type="EMBL" id="OZ020109">
    <property type="protein sequence ID" value="CAK9261532.1"/>
    <property type="molecule type" value="Genomic_DNA"/>
</dbReference>
<name>A0ABP0W429_9BRYO</name>
<dbReference type="Gene3D" id="3.40.50.720">
    <property type="entry name" value="NAD(P)-binding Rossmann-like Domain"/>
    <property type="match status" value="1"/>
</dbReference>
<accession>A0ABP0W429</accession>
<dbReference type="PANTHER" id="PTHR24320">
    <property type="entry name" value="RETINOL DEHYDROGENASE"/>
    <property type="match status" value="1"/>
</dbReference>
<evidence type="ECO:0000313" key="3">
    <source>
        <dbReference type="EMBL" id="CAK9261532.1"/>
    </source>
</evidence>